<reference evidence="8 9" key="1">
    <citation type="submission" date="2020-08" db="EMBL/GenBank/DDBJ databases">
        <title>Genomic Encyclopedia of Type Strains, Phase IV (KMG-IV): sequencing the most valuable type-strain genomes for metagenomic binning, comparative biology and taxonomic classification.</title>
        <authorList>
            <person name="Goeker M."/>
        </authorList>
    </citation>
    <scope>NUCLEOTIDE SEQUENCE [LARGE SCALE GENOMIC DNA]</scope>
    <source>
        <strain evidence="8 9">DSM 24661</strain>
    </source>
</reference>
<dbReference type="GO" id="GO:0016020">
    <property type="term" value="C:membrane"/>
    <property type="evidence" value="ECO:0007669"/>
    <property type="project" value="UniProtKB-SubCell"/>
</dbReference>
<feature type="coiled-coil region" evidence="6">
    <location>
        <begin position="939"/>
        <end position="966"/>
    </location>
</feature>
<keyword evidence="4" id="KW-0342">GTP-binding</keyword>
<keyword evidence="9" id="KW-1185">Reference proteome</keyword>
<dbReference type="PANTHER" id="PTHR10465">
    <property type="entry name" value="TRANSMEMBRANE GTPASE FZO1"/>
    <property type="match status" value="1"/>
</dbReference>
<evidence type="ECO:0000256" key="1">
    <source>
        <dbReference type="ARBA" id="ARBA00004370"/>
    </source>
</evidence>
<proteinExistence type="predicted"/>
<evidence type="ECO:0000256" key="2">
    <source>
        <dbReference type="ARBA" id="ARBA00022741"/>
    </source>
</evidence>
<dbReference type="GO" id="GO:0005525">
    <property type="term" value="F:GTP binding"/>
    <property type="evidence" value="ECO:0007669"/>
    <property type="project" value="UniProtKB-KW"/>
</dbReference>
<keyword evidence="6" id="KW-0175">Coiled coil</keyword>
<dbReference type="Pfam" id="PF00350">
    <property type="entry name" value="Dynamin_N"/>
    <property type="match status" value="2"/>
</dbReference>
<gene>
    <name evidence="8" type="ORF">HNR32_002695</name>
</gene>
<protein>
    <submittedName>
        <fullName evidence="8">Putative GTPase</fullName>
    </submittedName>
</protein>
<dbReference type="InterPro" id="IPR027417">
    <property type="entry name" value="P-loop_NTPase"/>
</dbReference>
<evidence type="ECO:0000256" key="3">
    <source>
        <dbReference type="ARBA" id="ARBA00022801"/>
    </source>
</evidence>
<organism evidence="8 9">
    <name type="scientific">Pectinatus brassicae</name>
    <dbReference type="NCBI Taxonomy" id="862415"/>
    <lineage>
        <taxon>Bacteria</taxon>
        <taxon>Bacillati</taxon>
        <taxon>Bacillota</taxon>
        <taxon>Negativicutes</taxon>
        <taxon>Selenomonadales</taxon>
        <taxon>Selenomonadaceae</taxon>
        <taxon>Pectinatus</taxon>
    </lineage>
</organism>
<dbReference type="InterPro" id="IPR027094">
    <property type="entry name" value="Mitofusin_fam"/>
</dbReference>
<keyword evidence="5" id="KW-0472">Membrane</keyword>
<comment type="subcellular location">
    <subcellularLocation>
        <location evidence="1">Membrane</location>
    </subcellularLocation>
</comment>
<dbReference type="Gene3D" id="3.40.50.300">
    <property type="entry name" value="P-loop containing nucleotide triphosphate hydrolases"/>
    <property type="match status" value="2"/>
</dbReference>
<dbReference type="RefSeq" id="WP_183863421.1">
    <property type="nucleotide sequence ID" value="NZ_JACHFH010000056.1"/>
</dbReference>
<keyword evidence="3" id="KW-0378">Hydrolase</keyword>
<dbReference type="GO" id="GO:0003924">
    <property type="term" value="F:GTPase activity"/>
    <property type="evidence" value="ECO:0007669"/>
    <property type="project" value="InterPro"/>
</dbReference>
<feature type="domain" description="Dynamin N-terminal" evidence="7">
    <location>
        <begin position="638"/>
        <end position="865"/>
    </location>
</feature>
<dbReference type="InterPro" id="IPR045063">
    <property type="entry name" value="Dynamin_N"/>
</dbReference>
<name>A0A840UXE2_9FIRM</name>
<dbReference type="EMBL" id="JACHFH010000056">
    <property type="protein sequence ID" value="MBB5337533.1"/>
    <property type="molecule type" value="Genomic_DNA"/>
</dbReference>
<feature type="coiled-coil region" evidence="6">
    <location>
        <begin position="478"/>
        <end position="534"/>
    </location>
</feature>
<evidence type="ECO:0000256" key="5">
    <source>
        <dbReference type="ARBA" id="ARBA00023136"/>
    </source>
</evidence>
<evidence type="ECO:0000256" key="6">
    <source>
        <dbReference type="SAM" id="Coils"/>
    </source>
</evidence>
<evidence type="ECO:0000313" key="8">
    <source>
        <dbReference type="EMBL" id="MBB5337533.1"/>
    </source>
</evidence>
<feature type="domain" description="Dynamin N-terminal" evidence="7">
    <location>
        <begin position="50"/>
        <end position="204"/>
    </location>
</feature>
<evidence type="ECO:0000259" key="7">
    <source>
        <dbReference type="Pfam" id="PF00350"/>
    </source>
</evidence>
<dbReference type="CDD" id="cd09912">
    <property type="entry name" value="DLP_2"/>
    <property type="match status" value="2"/>
</dbReference>
<evidence type="ECO:0000256" key="4">
    <source>
        <dbReference type="ARBA" id="ARBA00023134"/>
    </source>
</evidence>
<accession>A0A840UXE2</accession>
<evidence type="ECO:0000313" key="9">
    <source>
        <dbReference type="Proteomes" id="UP000559117"/>
    </source>
</evidence>
<dbReference type="AlphaFoldDB" id="A0A840UXE2"/>
<dbReference type="SUPFAM" id="SSF52540">
    <property type="entry name" value="P-loop containing nucleoside triphosphate hydrolases"/>
    <property type="match status" value="2"/>
</dbReference>
<keyword evidence="2" id="KW-0547">Nucleotide-binding</keyword>
<comment type="caution">
    <text evidence="8">The sequence shown here is derived from an EMBL/GenBank/DDBJ whole genome shotgun (WGS) entry which is preliminary data.</text>
</comment>
<sequence>MLQIDTQKTLESLKGKISAIYKYLVDENDEENAQKVRQLAQKLHSNEFTIAFCGHFSAGKSKMINCLLDGELLPSSPIPTSANLVRVKTGDDFAKVFFKQDKPRFYMAPYDYSLIKKHCKDGDKIEYVEISHGGLNLPPNVVVMDTPGVDSTDDAHRIATESAIHLADIIFYVMDYNHVQSELNFSFTKELTQAGKELCLVINQIDKHREQEITFTAFQQGVKKSFASWGVYPAHIFYTSMKDREHAHNEFDQLKQFLYKKLAAKDELLLLSIDKALQKIINSHLQLIADKIEKEIQPFNEVLEELSQTQRDKIFSSYEKLSQQKAELTDEQQNLNIVFAKEVNKILDNAYLMPFEIRELAKNYLKACEPGFKVGLFFTGKKTQAERQIRLEAFYKAVCEKTQSQIQWHVRTFLFDYLKTKQINDKDLAAKSQNFIIEFSEDLPMTAVKQGARVSDDYVSTYTGNVAAAIKQVTKNQLAALKDEILTAVMQINKLNSEKMTQELAAFEKYIIAVKNMQKKYDEVKMQRSKAETLLQQRYAFENDKYSLFTEEKHDFEIIPAIDMAKKTEQKKNTEAFMPQVNIMPAEKTVKNSDIELVHTVNKLQSTAKLISDLPGFKNLAGELAHKAQRLNNKGFTVALFGAFSAGKSSFANALIGARVLPVSPNPMTAAINNIKPVNDQHEHKSVEVKLKEADVMLADINNALKFFELQAKTLSEAAEKIKQIDNTGIDEAPQLKTNYSFLNAFSRGYSNFADKMGHIILSTVDTFGDYVAMEEKSCFVELIDLYYDCPLTRQGITLVDTPGADSINARHTGVAFEYIKNADAILFVTYYNHAFSKADREFLIQLGRVKDSFALDKMFFIINAIDLAQDEDEKITVMDYVREQLIKYGIRKPHLSALSSLEALKEKQRPEIAAVSNMSAFEEKFYNFITTDLTQIATTAATNELQRVEKMIDQLIENVQQDEKYKTAKSLEIQQERQSVFAIVEKEDRENSENRFRQERQELLYYVHQRVFLRFNNFFREAFNPAVLKDGQNLKKSLKNALDELLAAIGFDLAQEMRATTIRLDGFINKLLADGQNALRNEVKILNNEITFADFEFKNSDKID</sequence>
<dbReference type="PANTHER" id="PTHR10465:SF0">
    <property type="entry name" value="SARCALUMENIN"/>
    <property type="match status" value="1"/>
</dbReference>
<dbReference type="Proteomes" id="UP000559117">
    <property type="component" value="Unassembled WGS sequence"/>
</dbReference>